<feature type="non-terminal residue" evidence="2">
    <location>
        <position position="317"/>
    </location>
</feature>
<name>A0A0V0JAI9_SCHSO</name>
<feature type="region of interest" description="Disordered" evidence="1">
    <location>
        <begin position="209"/>
        <end position="239"/>
    </location>
</feature>
<feature type="compositionally biased region" description="Polar residues" evidence="1">
    <location>
        <begin position="225"/>
        <end position="239"/>
    </location>
</feature>
<feature type="region of interest" description="Disordered" evidence="1">
    <location>
        <begin position="80"/>
        <end position="123"/>
    </location>
</feature>
<reference evidence="2" key="1">
    <citation type="submission" date="2016-01" db="EMBL/GenBank/DDBJ databases">
        <title>Reference transcriptome for the parasite Schistocephalus solidus: insights into the molecular evolution of parasitism.</title>
        <authorList>
            <person name="Hebert F.O."/>
            <person name="Grambauer S."/>
            <person name="Barber I."/>
            <person name="Landry C.R."/>
            <person name="Aubin-Horth N."/>
        </authorList>
    </citation>
    <scope>NUCLEOTIDE SEQUENCE</scope>
</reference>
<dbReference type="EMBL" id="GEEE01000409">
    <property type="protein sequence ID" value="JAP62816.1"/>
    <property type="molecule type" value="Transcribed_RNA"/>
</dbReference>
<feature type="compositionally biased region" description="Low complexity" evidence="1">
    <location>
        <begin position="88"/>
        <end position="101"/>
    </location>
</feature>
<accession>A0A0V0JAI9</accession>
<feature type="compositionally biased region" description="Basic and acidic residues" evidence="1">
    <location>
        <begin position="209"/>
        <end position="219"/>
    </location>
</feature>
<protein>
    <submittedName>
        <fullName evidence="2">Uncharacterized protein</fullName>
    </submittedName>
</protein>
<sequence length="317" mass="34286">MCIVRLDYSNRVVNKGLEDIFPDDPNLCSEVTEGVTATALSTAAAEPTCNISSSDQTGNDLPVAPTTGIRARAISLHSVITSHKEPSESSGGPPSVTTTTGIASVVRRPHRYSEGSSSHSQWEASSQRFRMSAASWLSHLPLPSATPTFSSPATATTRTEPLSSNQTAITPCRLLTPSDRPAGDLPSIGTMGQSDQTFSLRRRLCTDETEGIRPRDSPPFRHQSKSGMSSSTDQVTADISPSKRIRPEMAVWPEPSTSLAREHMQEQPQQLQSNVIIPWGLFLKSAPKITGTSALDILLMTESEAQQFRQKNSTELL</sequence>
<dbReference type="AlphaFoldDB" id="A0A0V0JAI9"/>
<evidence type="ECO:0000313" key="2">
    <source>
        <dbReference type="EMBL" id="JAP62816.1"/>
    </source>
</evidence>
<feature type="compositionally biased region" description="Low complexity" evidence="1">
    <location>
        <begin position="114"/>
        <end position="123"/>
    </location>
</feature>
<gene>
    <name evidence="2" type="ORF">TR117179</name>
</gene>
<proteinExistence type="predicted"/>
<organism evidence="2">
    <name type="scientific">Schistocephalus solidus</name>
    <name type="common">Tapeworm</name>
    <dbReference type="NCBI Taxonomy" id="70667"/>
    <lineage>
        <taxon>Eukaryota</taxon>
        <taxon>Metazoa</taxon>
        <taxon>Spiralia</taxon>
        <taxon>Lophotrochozoa</taxon>
        <taxon>Platyhelminthes</taxon>
        <taxon>Cestoda</taxon>
        <taxon>Eucestoda</taxon>
        <taxon>Diphyllobothriidea</taxon>
        <taxon>Diphyllobothriidae</taxon>
        <taxon>Schistocephalus</taxon>
    </lineage>
</organism>
<evidence type="ECO:0000256" key="1">
    <source>
        <dbReference type="SAM" id="MobiDB-lite"/>
    </source>
</evidence>